<keyword evidence="2" id="KW-1185">Reference proteome</keyword>
<dbReference type="EMBL" id="KN840307">
    <property type="protein sequence ID" value="KIJ57521.1"/>
    <property type="molecule type" value="Genomic_DNA"/>
</dbReference>
<gene>
    <name evidence="1" type="ORF">HYDPIDRAFT_104139</name>
</gene>
<sequence>NDNELFPKRDAQTFYDFGQANEAEWLVNKILAHRWCGHKVEFLVKWNMGDSIWEPHDHCKDFEALDNYLELQGAPEVRLLPRAASQRDCIRPQHGGNE</sequence>
<dbReference type="OrthoDB" id="2641861at2759"/>
<feature type="non-terminal residue" evidence="1">
    <location>
        <position position="1"/>
    </location>
</feature>
<dbReference type="HOGENOM" id="CLU_132807_1_0_1"/>
<name>A0A0C2L7E5_9AGAM</name>
<dbReference type="Gene3D" id="2.40.50.40">
    <property type="match status" value="1"/>
</dbReference>
<dbReference type="InterPro" id="IPR016197">
    <property type="entry name" value="Chromo-like_dom_sf"/>
</dbReference>
<organism evidence="1 2">
    <name type="scientific">Hydnomerulius pinastri MD-312</name>
    <dbReference type="NCBI Taxonomy" id="994086"/>
    <lineage>
        <taxon>Eukaryota</taxon>
        <taxon>Fungi</taxon>
        <taxon>Dikarya</taxon>
        <taxon>Basidiomycota</taxon>
        <taxon>Agaricomycotina</taxon>
        <taxon>Agaricomycetes</taxon>
        <taxon>Agaricomycetidae</taxon>
        <taxon>Boletales</taxon>
        <taxon>Boletales incertae sedis</taxon>
        <taxon>Leucogyrophana</taxon>
    </lineage>
</organism>
<reference evidence="1 2" key="1">
    <citation type="submission" date="2014-04" db="EMBL/GenBank/DDBJ databases">
        <title>Evolutionary Origins and Diversification of the Mycorrhizal Mutualists.</title>
        <authorList>
            <consortium name="DOE Joint Genome Institute"/>
            <consortium name="Mycorrhizal Genomics Consortium"/>
            <person name="Kohler A."/>
            <person name="Kuo A."/>
            <person name="Nagy L.G."/>
            <person name="Floudas D."/>
            <person name="Copeland A."/>
            <person name="Barry K.W."/>
            <person name="Cichocki N."/>
            <person name="Veneault-Fourrey C."/>
            <person name="LaButti K."/>
            <person name="Lindquist E.A."/>
            <person name="Lipzen A."/>
            <person name="Lundell T."/>
            <person name="Morin E."/>
            <person name="Murat C."/>
            <person name="Riley R."/>
            <person name="Ohm R."/>
            <person name="Sun H."/>
            <person name="Tunlid A."/>
            <person name="Henrissat B."/>
            <person name="Grigoriev I.V."/>
            <person name="Hibbett D.S."/>
            <person name="Martin F."/>
        </authorList>
    </citation>
    <scope>NUCLEOTIDE SEQUENCE [LARGE SCALE GENOMIC DNA]</scope>
    <source>
        <strain evidence="1 2">MD-312</strain>
    </source>
</reference>
<dbReference type="CDD" id="cd00024">
    <property type="entry name" value="CD_CSD"/>
    <property type="match status" value="1"/>
</dbReference>
<evidence type="ECO:0000313" key="1">
    <source>
        <dbReference type="EMBL" id="KIJ57521.1"/>
    </source>
</evidence>
<dbReference type="SUPFAM" id="SSF54160">
    <property type="entry name" value="Chromo domain-like"/>
    <property type="match status" value="1"/>
</dbReference>
<evidence type="ECO:0008006" key="3">
    <source>
        <dbReference type="Google" id="ProtNLM"/>
    </source>
</evidence>
<evidence type="ECO:0000313" key="2">
    <source>
        <dbReference type="Proteomes" id="UP000053820"/>
    </source>
</evidence>
<dbReference type="Proteomes" id="UP000053820">
    <property type="component" value="Unassembled WGS sequence"/>
</dbReference>
<accession>A0A0C2L7E5</accession>
<protein>
    <recommendedName>
        <fullName evidence="3">Chromo domain-containing protein</fullName>
    </recommendedName>
</protein>
<dbReference type="AlphaFoldDB" id="A0A0C2L7E5"/>
<proteinExistence type="predicted"/>